<dbReference type="Proteomes" id="UP000325780">
    <property type="component" value="Unassembled WGS sequence"/>
</dbReference>
<dbReference type="GO" id="GO:0005829">
    <property type="term" value="C:cytosol"/>
    <property type="evidence" value="ECO:0007669"/>
    <property type="project" value="UniProtKB-SubCell"/>
</dbReference>
<accession>A0A5N6TFZ5</accession>
<keyword evidence="5" id="KW-0648">Protein biosynthesis</keyword>
<dbReference type="PANTHER" id="PTHR45989">
    <property type="entry name" value="TRANSLATION INITIATION FACTOR EIF-2B SUBUNIT GAMMA"/>
    <property type="match status" value="1"/>
</dbReference>
<comment type="subunit">
    <text evidence="8">Component of the translation initiation factor 2B (eIF2B) complex which is a heterodecamer of two sets of five different subunits: alpha, beta, gamma, delta and epsilon. Subunits alpha, beta and delta comprise a regulatory subcomplex and subunits epsilon and gamma comprise a catalytic subcomplex. Within the complex, the hexameric regulatory complex resides at the center, with the two heterodimeric catalytic subcomplexes bound on opposite sides.</text>
</comment>
<evidence type="ECO:0000256" key="3">
    <source>
        <dbReference type="ARBA" id="ARBA00022490"/>
    </source>
</evidence>
<gene>
    <name evidence="10" type="ORF">BDV25DRAFT_165132</name>
</gene>
<evidence type="ECO:0000256" key="5">
    <source>
        <dbReference type="ARBA" id="ARBA00022917"/>
    </source>
</evidence>
<dbReference type="SUPFAM" id="SSF51161">
    <property type="entry name" value="Trimeric LpxA-like enzymes"/>
    <property type="match status" value="1"/>
</dbReference>
<name>A0A5N6TFZ5_ASPAV</name>
<dbReference type="PANTHER" id="PTHR45989:SF1">
    <property type="entry name" value="TRANSLATION INITIATION FACTOR EIF-2B SUBUNIT GAMMA"/>
    <property type="match status" value="1"/>
</dbReference>
<dbReference type="EMBL" id="ML742370">
    <property type="protein sequence ID" value="KAE8145226.1"/>
    <property type="molecule type" value="Genomic_DNA"/>
</dbReference>
<evidence type="ECO:0000313" key="11">
    <source>
        <dbReference type="Proteomes" id="UP000325780"/>
    </source>
</evidence>
<dbReference type="AlphaFoldDB" id="A0A5N6TFZ5"/>
<dbReference type="InterPro" id="IPR051960">
    <property type="entry name" value="eIF2B_gamma"/>
</dbReference>
<evidence type="ECO:0000256" key="1">
    <source>
        <dbReference type="ARBA" id="ARBA00004514"/>
    </source>
</evidence>
<keyword evidence="4" id="KW-0396">Initiation factor</keyword>
<evidence type="ECO:0000256" key="8">
    <source>
        <dbReference type="ARBA" id="ARBA00046432"/>
    </source>
</evidence>
<keyword evidence="3" id="KW-0963">Cytoplasm</keyword>
<evidence type="ECO:0000256" key="4">
    <source>
        <dbReference type="ARBA" id="ARBA00022540"/>
    </source>
</evidence>
<dbReference type="CDD" id="cd04652">
    <property type="entry name" value="LbH_eIF2B_gamma_C"/>
    <property type="match status" value="1"/>
</dbReference>
<dbReference type="GO" id="GO:0003743">
    <property type="term" value="F:translation initiation factor activity"/>
    <property type="evidence" value="ECO:0007669"/>
    <property type="project" value="UniProtKB-KW"/>
</dbReference>
<evidence type="ECO:0000256" key="7">
    <source>
        <dbReference type="ARBA" id="ARBA00044229"/>
    </source>
</evidence>
<dbReference type="GO" id="GO:0005851">
    <property type="term" value="C:eukaryotic translation initiation factor 2B complex"/>
    <property type="evidence" value="ECO:0007669"/>
    <property type="project" value="TreeGrafter"/>
</dbReference>
<organism evidence="10 11">
    <name type="scientific">Aspergillus avenaceus</name>
    <dbReference type="NCBI Taxonomy" id="36643"/>
    <lineage>
        <taxon>Eukaryota</taxon>
        <taxon>Fungi</taxon>
        <taxon>Dikarya</taxon>
        <taxon>Ascomycota</taxon>
        <taxon>Pezizomycotina</taxon>
        <taxon>Eurotiomycetes</taxon>
        <taxon>Eurotiomycetidae</taxon>
        <taxon>Eurotiales</taxon>
        <taxon>Aspergillaceae</taxon>
        <taxon>Aspergillus</taxon>
        <taxon>Aspergillus subgen. Circumdati</taxon>
    </lineage>
</organism>
<dbReference type="InterPro" id="IPR029044">
    <property type="entry name" value="Nucleotide-diphossugar_trans"/>
</dbReference>
<evidence type="ECO:0000256" key="2">
    <source>
        <dbReference type="ARBA" id="ARBA00007878"/>
    </source>
</evidence>
<dbReference type="Gene3D" id="3.90.550.10">
    <property type="entry name" value="Spore Coat Polysaccharide Biosynthesis Protein SpsA, Chain A"/>
    <property type="match status" value="1"/>
</dbReference>
<reference evidence="10 11" key="1">
    <citation type="submission" date="2019-04" db="EMBL/GenBank/DDBJ databases">
        <title>Friends and foes A comparative genomics study of 23 Aspergillus species from section Flavi.</title>
        <authorList>
            <consortium name="DOE Joint Genome Institute"/>
            <person name="Kjaerbolling I."/>
            <person name="Vesth T."/>
            <person name="Frisvad J.C."/>
            <person name="Nybo J.L."/>
            <person name="Theobald S."/>
            <person name="Kildgaard S."/>
            <person name="Isbrandt T."/>
            <person name="Kuo A."/>
            <person name="Sato A."/>
            <person name="Lyhne E.K."/>
            <person name="Kogle M.E."/>
            <person name="Wiebenga A."/>
            <person name="Kun R.S."/>
            <person name="Lubbers R.J."/>
            <person name="Makela M.R."/>
            <person name="Barry K."/>
            <person name="Chovatia M."/>
            <person name="Clum A."/>
            <person name="Daum C."/>
            <person name="Haridas S."/>
            <person name="He G."/>
            <person name="LaButti K."/>
            <person name="Lipzen A."/>
            <person name="Mondo S."/>
            <person name="Riley R."/>
            <person name="Salamov A."/>
            <person name="Simmons B.A."/>
            <person name="Magnuson J.K."/>
            <person name="Henrissat B."/>
            <person name="Mortensen U.H."/>
            <person name="Larsen T.O."/>
            <person name="Devries R.P."/>
            <person name="Grigoriev I.V."/>
            <person name="Machida M."/>
            <person name="Baker S.E."/>
            <person name="Andersen M.R."/>
        </authorList>
    </citation>
    <scope>NUCLEOTIDE SEQUENCE [LARGE SCALE GENOMIC DNA]</scope>
    <source>
        <strain evidence="10 11">IBT 18842</strain>
    </source>
</reference>
<evidence type="ECO:0000313" key="10">
    <source>
        <dbReference type="EMBL" id="KAE8145226.1"/>
    </source>
</evidence>
<feature type="domain" description="Mannose-1-phosphate guanyltransferase C-terminal" evidence="9">
    <location>
        <begin position="443"/>
        <end position="515"/>
    </location>
</feature>
<comment type="similarity">
    <text evidence="2">Belongs to the eIF-2B gamma/epsilon subunits family.</text>
</comment>
<dbReference type="Gene3D" id="2.160.10.10">
    <property type="entry name" value="Hexapeptide repeat proteins"/>
    <property type="match status" value="1"/>
</dbReference>
<dbReference type="GO" id="GO:0002183">
    <property type="term" value="P:cytoplasmic translational initiation"/>
    <property type="evidence" value="ECO:0007669"/>
    <property type="project" value="TreeGrafter"/>
</dbReference>
<sequence>MMAPSYASPIPSGFQTLILLGPGISLNTFTSSGFPKCLLPVANRPMVWYTLDWCYRMGITNITLITPPDNKPQLEAALSTDPHLTSLPSPSPDLLAPVDLTLTTGTAELLRLPEVQSCIKSDFLLLPCDLICELPGESILDAWQVSQSALGGSTLRSWDTNGPRTLGMGGEAGGRRGGLAVFYQTKDREESVKEVPDFVATAPLEQDEAPIVSHPPDGPAALRYNLRKLVLSMPMDTLKERMEEQKGFLVRHALVKRHAQVKMLTGYRDAHIYAFPYWVKQFSSLNERFESVSEDLVGWWAKAEWQTGLGQKLRLDEIFKKPNASHEDDDLAIEEEIDLRAMSTTKTSCKDSPKTQFASRIQHSDAESTELTIPPILAYIHSSIPSAPLVRRVDSSALLLSLSLRLAKLESVEEAGRAASPFAHNQKIAYPAGVAQRCTVTKTDCLLDRDVTVAEKCVVKESVIGANCQIASGARLTRCLVMDGAVIGERCQLTGCIIGRRSQIGRESNLKDCEVQDGNIVPEETEAKNEKFMVFEGLDEDEDGIDSDDVGG</sequence>
<proteinExistence type="inferred from homology"/>
<evidence type="ECO:0000259" key="9">
    <source>
        <dbReference type="Pfam" id="PF25087"/>
    </source>
</evidence>
<dbReference type="SUPFAM" id="SSF53448">
    <property type="entry name" value="Nucleotide-diphospho-sugar transferases"/>
    <property type="match status" value="1"/>
</dbReference>
<dbReference type="OrthoDB" id="10250549at2759"/>
<dbReference type="InterPro" id="IPR011004">
    <property type="entry name" value="Trimer_LpxA-like_sf"/>
</dbReference>
<comment type="subcellular location">
    <subcellularLocation>
        <location evidence="1">Cytoplasm</location>
        <location evidence="1">Cytosol</location>
    </subcellularLocation>
</comment>
<protein>
    <recommendedName>
        <fullName evidence="6">Translation initiation factor eIF2B subunit gamma</fullName>
    </recommendedName>
    <alternativeName>
        <fullName evidence="7">eIF2B GDP-GTP exchange factor subunit gamma</fullName>
    </alternativeName>
</protein>
<dbReference type="InterPro" id="IPR056729">
    <property type="entry name" value="GMPPB_C"/>
</dbReference>
<evidence type="ECO:0000256" key="6">
    <source>
        <dbReference type="ARBA" id="ARBA00044196"/>
    </source>
</evidence>
<dbReference type="GO" id="GO:0005085">
    <property type="term" value="F:guanyl-nucleotide exchange factor activity"/>
    <property type="evidence" value="ECO:0007669"/>
    <property type="project" value="TreeGrafter"/>
</dbReference>
<keyword evidence="11" id="KW-1185">Reference proteome</keyword>
<dbReference type="Pfam" id="PF25087">
    <property type="entry name" value="GMPPB_C"/>
    <property type="match status" value="1"/>
</dbReference>